<keyword evidence="1" id="KW-0812">Transmembrane</keyword>
<dbReference type="Pfam" id="PF08695">
    <property type="entry name" value="Coa1"/>
    <property type="match status" value="1"/>
</dbReference>
<dbReference type="GO" id="GO:0005743">
    <property type="term" value="C:mitochondrial inner membrane"/>
    <property type="evidence" value="ECO:0007669"/>
    <property type="project" value="TreeGrafter"/>
</dbReference>
<proteinExistence type="predicted"/>
<dbReference type="GO" id="GO:0032981">
    <property type="term" value="P:mitochondrial respiratory chain complex I assembly"/>
    <property type="evidence" value="ECO:0007669"/>
    <property type="project" value="TreeGrafter"/>
</dbReference>
<evidence type="ECO:0000256" key="1">
    <source>
        <dbReference type="SAM" id="Phobius"/>
    </source>
</evidence>
<protein>
    <submittedName>
        <fullName evidence="2">Uncharacterized protein</fullName>
    </submittedName>
</protein>
<sequence length="162" mass="18907">MSIFRRINSLHNQIKISTLAFASLNVFVVGYIGIYFINKINQWRVQKIEHYKEAVAILLEHDEAINLLGKPFRIGLADTFDRRNNYVGKTESKFLIPLFGTNCDASLNVFAQRECDLSKFLLKKLELETAEGDRYLIFERVNEIKNSPEELPKQKRPRLCRE</sequence>
<dbReference type="OrthoDB" id="64291at2759"/>
<evidence type="ECO:0000313" key="2">
    <source>
        <dbReference type="EMBL" id="KAF7638144.1"/>
    </source>
</evidence>
<keyword evidence="3" id="KW-1185">Reference proteome</keyword>
<comment type="caution">
    <text evidence="2">The sequence shown here is derived from an EMBL/GenBank/DDBJ whole genome shotgun (WGS) entry which is preliminary data.</text>
</comment>
<dbReference type="InterPro" id="IPR014807">
    <property type="entry name" value="Coa1"/>
</dbReference>
<name>A0A8S9ZWM5_9BILA</name>
<dbReference type="GO" id="GO:0033617">
    <property type="term" value="P:mitochondrial respiratory chain complex IV assembly"/>
    <property type="evidence" value="ECO:0007669"/>
    <property type="project" value="TreeGrafter"/>
</dbReference>
<evidence type="ECO:0000313" key="3">
    <source>
        <dbReference type="Proteomes" id="UP000605970"/>
    </source>
</evidence>
<organism evidence="2 3">
    <name type="scientific">Meloidogyne graminicola</name>
    <dbReference type="NCBI Taxonomy" id="189291"/>
    <lineage>
        <taxon>Eukaryota</taxon>
        <taxon>Metazoa</taxon>
        <taxon>Ecdysozoa</taxon>
        <taxon>Nematoda</taxon>
        <taxon>Chromadorea</taxon>
        <taxon>Rhabditida</taxon>
        <taxon>Tylenchina</taxon>
        <taxon>Tylenchomorpha</taxon>
        <taxon>Tylenchoidea</taxon>
        <taxon>Meloidogynidae</taxon>
        <taxon>Meloidogyninae</taxon>
        <taxon>Meloidogyne</taxon>
    </lineage>
</organism>
<dbReference type="PANTHER" id="PTHR47148:SF1">
    <property type="entry name" value="CYTOCHROME C OXIDASE ASSEMBLY FACTOR 1 HOMOLOG"/>
    <property type="match status" value="1"/>
</dbReference>
<dbReference type="PANTHER" id="PTHR47148">
    <property type="entry name" value="CYTOCHROME C OXIDASE ASSEMBLY FACTOR 1 HOMOLOG"/>
    <property type="match status" value="1"/>
</dbReference>
<keyword evidence="1" id="KW-1133">Transmembrane helix</keyword>
<keyword evidence="1" id="KW-0472">Membrane</keyword>
<accession>A0A8S9ZWM5</accession>
<reference evidence="2" key="1">
    <citation type="journal article" date="2020" name="Ecol. Evol.">
        <title>Genome structure and content of the rice root-knot nematode (Meloidogyne graminicola).</title>
        <authorList>
            <person name="Phan N.T."/>
            <person name="Danchin E.G.J."/>
            <person name="Klopp C."/>
            <person name="Perfus-Barbeoch L."/>
            <person name="Kozlowski D.K."/>
            <person name="Koutsovoulos G.D."/>
            <person name="Lopez-Roques C."/>
            <person name="Bouchez O."/>
            <person name="Zahm M."/>
            <person name="Besnard G."/>
            <person name="Bellafiore S."/>
        </authorList>
    </citation>
    <scope>NUCLEOTIDE SEQUENCE</scope>
    <source>
        <strain evidence="2">VN-18</strain>
    </source>
</reference>
<dbReference type="EMBL" id="JABEBT010000014">
    <property type="protein sequence ID" value="KAF7638144.1"/>
    <property type="molecule type" value="Genomic_DNA"/>
</dbReference>
<dbReference type="Proteomes" id="UP000605970">
    <property type="component" value="Unassembled WGS sequence"/>
</dbReference>
<dbReference type="AlphaFoldDB" id="A0A8S9ZWM5"/>
<gene>
    <name evidence="2" type="ORF">Mgra_00002370</name>
</gene>
<feature type="transmembrane region" description="Helical" evidence="1">
    <location>
        <begin position="16"/>
        <end position="37"/>
    </location>
</feature>